<dbReference type="SUPFAM" id="SSF51735">
    <property type="entry name" value="NAD(P)-binding Rossmann-fold domains"/>
    <property type="match status" value="1"/>
</dbReference>
<protein>
    <submittedName>
        <fullName evidence="1">Uncharacterized protein</fullName>
    </submittedName>
</protein>
<dbReference type="InterPro" id="IPR036291">
    <property type="entry name" value="NAD(P)-bd_dom_sf"/>
</dbReference>
<feature type="non-terminal residue" evidence="1">
    <location>
        <position position="1"/>
    </location>
</feature>
<name>M5AJU9_TALPI</name>
<dbReference type="AlphaFoldDB" id="M5AJU9"/>
<feature type="non-terminal residue" evidence="1">
    <location>
        <position position="50"/>
    </location>
</feature>
<organism evidence="1">
    <name type="scientific">Talaromyces pinophilus</name>
    <name type="common">Penicillium pinophilum</name>
    <dbReference type="NCBI Taxonomy" id="128442"/>
    <lineage>
        <taxon>Eukaryota</taxon>
        <taxon>Fungi</taxon>
        <taxon>Dikarya</taxon>
        <taxon>Ascomycota</taxon>
        <taxon>Pezizomycotina</taxon>
        <taxon>Eurotiomycetes</taxon>
        <taxon>Eurotiomycetidae</taxon>
        <taxon>Eurotiales</taxon>
        <taxon>Trichocomaceae</taxon>
        <taxon>Talaromyces</taxon>
        <taxon>Talaromyces sect. Talaromyces</taxon>
    </lineage>
</organism>
<accession>M5AJU9</accession>
<proteinExistence type="evidence at transcript level"/>
<dbReference type="EMBL" id="AB685851">
    <property type="protein sequence ID" value="BAN09069.1"/>
    <property type="molecule type" value="mRNA"/>
</dbReference>
<sequence length="50" mass="5574">GAIATDRQQRDILTPEYQALILDRQAIKRILQPSEVARLALWLVADDSAA</sequence>
<evidence type="ECO:0000313" key="1">
    <source>
        <dbReference type="EMBL" id="BAN09069.1"/>
    </source>
</evidence>
<reference evidence="1" key="1">
    <citation type="journal article" date="2013" name="Appl. Microbiol. Biotechnol.">
        <title>High-coverage gene expression profiling analysis of the cellulase-producing fungus Acremonium cellulolyticus cultured using different carbon sources.</title>
        <authorList>
            <person name="Hideno A."/>
            <person name="Inoue H."/>
            <person name="Fujii T."/>
            <person name="Yano S."/>
            <person name="Tsukahara K."/>
            <person name="Murakami K."/>
            <person name="Yunokawa H."/>
            <person name="Sawayama S."/>
        </authorList>
    </citation>
    <scope>NUCLEOTIDE SEQUENCE</scope>
    <source>
        <strain evidence="1">CF-2612</strain>
    </source>
</reference>